<evidence type="ECO:0000313" key="3">
    <source>
        <dbReference type="RefSeq" id="XP_035869440.1"/>
    </source>
</evidence>
<reference evidence="3" key="1">
    <citation type="submission" date="2025-08" db="UniProtKB">
        <authorList>
            <consortium name="RefSeq"/>
        </authorList>
    </citation>
    <scope>IDENTIFICATION</scope>
    <source>
        <tissue evidence="3">Muscle</tissue>
    </source>
</reference>
<feature type="compositionally biased region" description="Pro residues" evidence="1">
    <location>
        <begin position="146"/>
        <end position="155"/>
    </location>
</feature>
<feature type="compositionally biased region" description="Low complexity" evidence="1">
    <location>
        <begin position="42"/>
        <end position="52"/>
    </location>
</feature>
<sequence>MPHNQQKHKLSPEVTDRMEPAGKDFQMTVAAVPEGSEKHQPPRASGPSRAGPRPGPRPRLREGPPRLSHARPPPGPLASPGAPVLPPAHSSTDSYGGGSRGHQGLLLAPAPPPHAPPNTRPGAGGVPALAGAGPRGPLRRQRGPKELPPGVPSPGPGFGHTDLSSPPRLGCGPRSSGCLTGRRRPRPPPPPATASFPFAAATAGAHAGPALLSPETEAGKGGAGAAEYPELVASRRSDAACPHRGAAGPAWPRLGCELLRARPRGGAEGGAAARGRERRVGRGDAQAGAAECARERRAVCRASGQGGFRFCRLLQSPRAQCHHLGENADLATAAKAGRIGGAGRVSRQAARATGLAATPGRGRGDAGLGSAPPMRGSAPLPIAVVACAGGVGKGKWLAALGVPPGSVAILMPGGGGSTSRDPLLSVAPQKEGIAPRKPRGAPGSVGEPPVLPNRGLCRNVVAPHFVGGTNWVPIWKR</sequence>
<dbReference type="KEGG" id="pdic:118497825"/>
<organism evidence="2 3">
    <name type="scientific">Phyllostomus discolor</name>
    <name type="common">pale spear-nosed bat</name>
    <dbReference type="NCBI Taxonomy" id="89673"/>
    <lineage>
        <taxon>Eukaryota</taxon>
        <taxon>Metazoa</taxon>
        <taxon>Chordata</taxon>
        <taxon>Craniata</taxon>
        <taxon>Vertebrata</taxon>
        <taxon>Euteleostomi</taxon>
        <taxon>Mammalia</taxon>
        <taxon>Eutheria</taxon>
        <taxon>Laurasiatheria</taxon>
        <taxon>Chiroptera</taxon>
        <taxon>Yangochiroptera</taxon>
        <taxon>Phyllostomidae</taxon>
        <taxon>Phyllostominae</taxon>
        <taxon>Phyllostomus</taxon>
    </lineage>
</organism>
<dbReference type="AlphaFoldDB" id="A0A7E6CR06"/>
<dbReference type="OrthoDB" id="10672713at2759"/>
<proteinExistence type="predicted"/>
<protein>
    <submittedName>
        <fullName evidence="3">Translation initiation factor IF-2-like</fullName>
    </submittedName>
</protein>
<feature type="region of interest" description="Disordered" evidence="1">
    <location>
        <begin position="352"/>
        <end position="372"/>
    </location>
</feature>
<dbReference type="InParanoid" id="A0A7E6CR06"/>
<gene>
    <name evidence="3" type="primary">LOC118497825</name>
</gene>
<evidence type="ECO:0000256" key="1">
    <source>
        <dbReference type="SAM" id="MobiDB-lite"/>
    </source>
</evidence>
<dbReference type="Proteomes" id="UP000504628">
    <property type="component" value="Chromosome 12"/>
</dbReference>
<feature type="region of interest" description="Disordered" evidence="1">
    <location>
        <begin position="265"/>
        <end position="288"/>
    </location>
</feature>
<name>A0A7E6CR06_9CHIR</name>
<dbReference type="GeneID" id="118497825"/>
<evidence type="ECO:0000313" key="2">
    <source>
        <dbReference type="Proteomes" id="UP000504628"/>
    </source>
</evidence>
<dbReference type="RefSeq" id="XP_035869440.1">
    <property type="nucleotide sequence ID" value="XM_036013547.1"/>
</dbReference>
<keyword evidence="2" id="KW-1185">Reference proteome</keyword>
<feature type="compositionally biased region" description="Low complexity" evidence="1">
    <location>
        <begin position="126"/>
        <end position="136"/>
    </location>
</feature>
<accession>A0A7E6CR06</accession>
<feature type="compositionally biased region" description="Basic and acidic residues" evidence="1">
    <location>
        <begin position="10"/>
        <end position="22"/>
    </location>
</feature>
<feature type="region of interest" description="Disordered" evidence="1">
    <location>
        <begin position="1"/>
        <end position="196"/>
    </location>
</feature>
<feature type="compositionally biased region" description="Pro residues" evidence="1">
    <location>
        <begin position="109"/>
        <end position="119"/>
    </location>
</feature>